<dbReference type="EMBL" id="CYSD01000012">
    <property type="protein sequence ID" value="CUH75228.1"/>
    <property type="molecule type" value="Genomic_DNA"/>
</dbReference>
<sequence>MLRMRIAAATFAAATAVSPLWAEEIGKEDSCKYQGQVMSAVQQARMDRVAQDKVADTILAANPDWPAQFANTIDPLAAHVYGMKRRDLRNVDLGAVMQQQCLDNWDQIQEMQQNLANGN</sequence>
<reference evidence="2 3" key="1">
    <citation type="submission" date="2015-09" db="EMBL/GenBank/DDBJ databases">
        <authorList>
            <consortium name="Swine Surveillance"/>
        </authorList>
    </citation>
    <scope>NUCLEOTIDE SEQUENCE [LARGE SCALE GENOMIC DNA]</scope>
    <source>
        <strain evidence="2 3">CECT 7557</strain>
    </source>
</reference>
<dbReference type="AlphaFoldDB" id="A0A0P1G0J6"/>
<gene>
    <name evidence="2" type="ORF">TRM7557_00281</name>
</gene>
<proteinExistence type="predicted"/>
<evidence type="ECO:0000256" key="1">
    <source>
        <dbReference type="SAM" id="SignalP"/>
    </source>
</evidence>
<feature type="signal peptide" evidence="1">
    <location>
        <begin position="1"/>
        <end position="22"/>
    </location>
</feature>
<keyword evidence="3" id="KW-1185">Reference proteome</keyword>
<accession>A0A0P1G0J6</accession>
<feature type="chain" id="PRO_5006062955" evidence="1">
    <location>
        <begin position="23"/>
        <end position="119"/>
    </location>
</feature>
<dbReference type="RefSeq" id="WP_058288435.1">
    <property type="nucleotide sequence ID" value="NZ_CYSD01000012.1"/>
</dbReference>
<protein>
    <submittedName>
        <fullName evidence="2">Uncharacterized protein</fullName>
    </submittedName>
</protein>
<dbReference type="STRING" id="928856.SAMN04488049_10980"/>
<dbReference type="Proteomes" id="UP000052022">
    <property type="component" value="Unassembled WGS sequence"/>
</dbReference>
<name>A0A0P1G0J6_9RHOB</name>
<evidence type="ECO:0000313" key="3">
    <source>
        <dbReference type="Proteomes" id="UP000052022"/>
    </source>
</evidence>
<dbReference type="OrthoDB" id="7726473at2"/>
<evidence type="ECO:0000313" key="2">
    <source>
        <dbReference type="EMBL" id="CUH75228.1"/>
    </source>
</evidence>
<organism evidence="2 3">
    <name type="scientific">Tritonibacter multivorans</name>
    <dbReference type="NCBI Taxonomy" id="928856"/>
    <lineage>
        <taxon>Bacteria</taxon>
        <taxon>Pseudomonadati</taxon>
        <taxon>Pseudomonadota</taxon>
        <taxon>Alphaproteobacteria</taxon>
        <taxon>Rhodobacterales</taxon>
        <taxon>Paracoccaceae</taxon>
        <taxon>Tritonibacter</taxon>
    </lineage>
</organism>
<keyword evidence="1" id="KW-0732">Signal</keyword>